<protein>
    <recommendedName>
        <fullName evidence="3">MmcQ/YjbR family DNA-binding protein</fullName>
    </recommendedName>
</protein>
<accession>A0ABP5Q849</accession>
<evidence type="ECO:0000313" key="2">
    <source>
        <dbReference type="Proteomes" id="UP001500305"/>
    </source>
</evidence>
<dbReference type="EMBL" id="BAAATR010000001">
    <property type="protein sequence ID" value="GAA2227428.1"/>
    <property type="molecule type" value="Genomic_DNA"/>
</dbReference>
<keyword evidence="2" id="KW-1185">Reference proteome</keyword>
<name>A0ABP5Q849_9ACTN</name>
<gene>
    <name evidence="1" type="ORF">GCM10010430_03590</name>
</gene>
<dbReference type="InterPro" id="IPR058532">
    <property type="entry name" value="YjbR/MT2646/Rv2570-like"/>
</dbReference>
<dbReference type="Pfam" id="PF04237">
    <property type="entry name" value="YjbR"/>
    <property type="match status" value="1"/>
</dbReference>
<dbReference type="InterPro" id="IPR038056">
    <property type="entry name" value="YjbR-like_sf"/>
</dbReference>
<dbReference type="Proteomes" id="UP001500305">
    <property type="component" value="Unassembled WGS sequence"/>
</dbReference>
<proteinExistence type="predicted"/>
<evidence type="ECO:0000313" key="1">
    <source>
        <dbReference type="EMBL" id="GAA2227428.1"/>
    </source>
</evidence>
<comment type="caution">
    <text evidence="1">The sequence shown here is derived from an EMBL/GenBank/DDBJ whole genome shotgun (WGS) entry which is preliminary data.</text>
</comment>
<reference evidence="2" key="1">
    <citation type="journal article" date="2019" name="Int. J. Syst. Evol. Microbiol.">
        <title>The Global Catalogue of Microorganisms (GCM) 10K type strain sequencing project: providing services to taxonomists for standard genome sequencing and annotation.</title>
        <authorList>
            <consortium name="The Broad Institute Genomics Platform"/>
            <consortium name="The Broad Institute Genome Sequencing Center for Infectious Disease"/>
            <person name="Wu L."/>
            <person name="Ma J."/>
        </authorList>
    </citation>
    <scope>NUCLEOTIDE SEQUENCE [LARGE SCALE GENOMIC DNA]</scope>
    <source>
        <strain evidence="2">JCM 7356</strain>
    </source>
</reference>
<sequence>MTSAGVLGPVEAAAPPHPGGMVTFDQFLATGPALPQTAERLTRETKATLRLGERIFAMSTPEDGSARVKAGKGEQAELPAAAPRTYSAAFRVGRHGWVEVSLATVAAGELNDLLTEA</sequence>
<dbReference type="SUPFAM" id="SSF142906">
    <property type="entry name" value="YjbR-like"/>
    <property type="match status" value="1"/>
</dbReference>
<organism evidence="1 2">
    <name type="scientific">Kitasatospora cystarginea</name>
    <dbReference type="NCBI Taxonomy" id="58350"/>
    <lineage>
        <taxon>Bacteria</taxon>
        <taxon>Bacillati</taxon>
        <taxon>Actinomycetota</taxon>
        <taxon>Actinomycetes</taxon>
        <taxon>Kitasatosporales</taxon>
        <taxon>Streptomycetaceae</taxon>
        <taxon>Kitasatospora</taxon>
    </lineage>
</organism>
<evidence type="ECO:0008006" key="3">
    <source>
        <dbReference type="Google" id="ProtNLM"/>
    </source>
</evidence>